<name>A0A2G8TFB9_9BURK</name>
<organism evidence="2 3">
    <name type="scientific">Massilia eurypsychrophila</name>
    <dbReference type="NCBI Taxonomy" id="1485217"/>
    <lineage>
        <taxon>Bacteria</taxon>
        <taxon>Pseudomonadati</taxon>
        <taxon>Pseudomonadota</taxon>
        <taxon>Betaproteobacteria</taxon>
        <taxon>Burkholderiales</taxon>
        <taxon>Oxalobacteraceae</taxon>
        <taxon>Telluria group</taxon>
        <taxon>Massilia</taxon>
    </lineage>
</organism>
<dbReference type="GO" id="GO:0005886">
    <property type="term" value="C:plasma membrane"/>
    <property type="evidence" value="ECO:0007669"/>
    <property type="project" value="InterPro"/>
</dbReference>
<dbReference type="GO" id="GO:0006417">
    <property type="term" value="P:regulation of translation"/>
    <property type="evidence" value="ECO:0007669"/>
    <property type="project" value="TreeGrafter"/>
</dbReference>
<dbReference type="Pfam" id="PF10099">
    <property type="entry name" value="RskA_C"/>
    <property type="match status" value="1"/>
</dbReference>
<evidence type="ECO:0000313" key="2">
    <source>
        <dbReference type="EMBL" id="PIL44732.1"/>
    </source>
</evidence>
<protein>
    <submittedName>
        <fullName evidence="2">RNA polymerase subunit sigma-70</fullName>
    </submittedName>
</protein>
<dbReference type="RefSeq" id="WP_099788793.1">
    <property type="nucleotide sequence ID" value="NZ_JBHLYV010000004.1"/>
</dbReference>
<dbReference type="AlphaFoldDB" id="A0A2G8TFB9"/>
<dbReference type="InterPro" id="IPR051474">
    <property type="entry name" value="Anti-sigma-K/W_factor"/>
</dbReference>
<accession>A0A2G8TFB9</accession>
<dbReference type="Proteomes" id="UP000230390">
    <property type="component" value="Unassembled WGS sequence"/>
</dbReference>
<sequence length="239" mass="25584">MSRSLPPLSEESSAQAAEYVLGTLSGEQRRDIERRVRDEPALRLAVQQWEADLLPLTALVEPVVPSSRLWRRIARSASAEAAPAPASLQNKLMWNSLGLWRALTAGSLIATALLTATLATRLAAPAAPQYMVVLAGPQDKTPGYVVQASASRQVTLTPLTTAAVPSDKSLQFWTKANGWRGPVSLGLVKPGQTITIPLDALPNVQPDQLFEVTLEPVNGSPLSRPTGPVLFIGRAVKVM</sequence>
<feature type="domain" description="Anti-sigma K factor RskA C-terminal" evidence="1">
    <location>
        <begin position="109"/>
        <end position="229"/>
    </location>
</feature>
<reference evidence="2 3" key="1">
    <citation type="submission" date="2017-10" db="EMBL/GenBank/DDBJ databases">
        <title>Massilia psychrophilum sp. nov., a novel purple-pigmented bacterium isolated from Tianshan glacier, Xinjiang Municipality, China.</title>
        <authorList>
            <person name="Wang H."/>
        </authorList>
    </citation>
    <scope>NUCLEOTIDE SEQUENCE [LARGE SCALE GENOMIC DNA]</scope>
    <source>
        <strain evidence="2 3">JCM 30074</strain>
    </source>
</reference>
<keyword evidence="3" id="KW-1185">Reference proteome</keyword>
<evidence type="ECO:0000259" key="1">
    <source>
        <dbReference type="Pfam" id="PF10099"/>
    </source>
</evidence>
<dbReference type="PANTHER" id="PTHR37461">
    <property type="entry name" value="ANTI-SIGMA-K FACTOR RSKA"/>
    <property type="match status" value="1"/>
</dbReference>
<dbReference type="GO" id="GO:0016989">
    <property type="term" value="F:sigma factor antagonist activity"/>
    <property type="evidence" value="ECO:0007669"/>
    <property type="project" value="TreeGrafter"/>
</dbReference>
<dbReference type="InterPro" id="IPR018764">
    <property type="entry name" value="RskA_C"/>
</dbReference>
<dbReference type="EMBL" id="PDOC01000006">
    <property type="protein sequence ID" value="PIL44732.1"/>
    <property type="molecule type" value="Genomic_DNA"/>
</dbReference>
<comment type="caution">
    <text evidence="2">The sequence shown here is derived from an EMBL/GenBank/DDBJ whole genome shotgun (WGS) entry which is preliminary data.</text>
</comment>
<gene>
    <name evidence="2" type="ORF">CR105_12535</name>
</gene>
<dbReference type="PANTHER" id="PTHR37461:SF1">
    <property type="entry name" value="ANTI-SIGMA-K FACTOR RSKA"/>
    <property type="match status" value="1"/>
</dbReference>
<proteinExistence type="predicted"/>
<dbReference type="OrthoDB" id="5298046at2"/>
<evidence type="ECO:0000313" key="3">
    <source>
        <dbReference type="Proteomes" id="UP000230390"/>
    </source>
</evidence>